<dbReference type="AlphaFoldDB" id="A0A6S7FTK9"/>
<dbReference type="Proteomes" id="UP001152795">
    <property type="component" value="Unassembled WGS sequence"/>
</dbReference>
<gene>
    <name evidence="1" type="ORF">PACLA_8A071039</name>
</gene>
<name>A0A6S7FTK9_PARCT</name>
<sequence>MVLEVAEAKLARTSGKRVFNRNVKKLVDSINSKDTAALIESRFKDLKQLWDDVQRKHEGYIGSLENSKTTYDVEQQDGWIDEMDKVYDDVLRQKLAYFEAVEEDQREIERQQEQISKEKEDQIRKKEGDKAIFELNKPAKLKKSHLDKRWKIEKRH</sequence>
<dbReference type="EMBL" id="CACRXK020000556">
    <property type="protein sequence ID" value="CAB3982928.1"/>
    <property type="molecule type" value="Genomic_DNA"/>
</dbReference>
<organism evidence="1 2">
    <name type="scientific">Paramuricea clavata</name>
    <name type="common">Red gorgonian</name>
    <name type="synonym">Violescent sea-whip</name>
    <dbReference type="NCBI Taxonomy" id="317549"/>
    <lineage>
        <taxon>Eukaryota</taxon>
        <taxon>Metazoa</taxon>
        <taxon>Cnidaria</taxon>
        <taxon>Anthozoa</taxon>
        <taxon>Octocorallia</taxon>
        <taxon>Malacalcyonacea</taxon>
        <taxon>Plexauridae</taxon>
        <taxon>Paramuricea</taxon>
    </lineage>
</organism>
<evidence type="ECO:0000313" key="1">
    <source>
        <dbReference type="EMBL" id="CAB3982928.1"/>
    </source>
</evidence>
<protein>
    <submittedName>
        <fullName evidence="1">Uncharacterized protein</fullName>
    </submittedName>
</protein>
<proteinExistence type="predicted"/>
<keyword evidence="2" id="KW-1185">Reference proteome</keyword>
<evidence type="ECO:0000313" key="2">
    <source>
        <dbReference type="Proteomes" id="UP001152795"/>
    </source>
</evidence>
<dbReference type="Gene3D" id="1.20.58.60">
    <property type="match status" value="1"/>
</dbReference>
<comment type="caution">
    <text evidence="1">The sequence shown here is derived from an EMBL/GenBank/DDBJ whole genome shotgun (WGS) entry which is preliminary data.</text>
</comment>
<accession>A0A6S7FTK9</accession>
<reference evidence="1" key="1">
    <citation type="submission" date="2020-04" db="EMBL/GenBank/DDBJ databases">
        <authorList>
            <person name="Alioto T."/>
            <person name="Alioto T."/>
            <person name="Gomez Garrido J."/>
        </authorList>
    </citation>
    <scope>NUCLEOTIDE SEQUENCE</scope>
    <source>
        <strain evidence="1">A484AB</strain>
    </source>
</reference>